<keyword evidence="3" id="KW-0862">Zinc</keyword>
<name>A0A565APC8_9BRAS</name>
<dbReference type="Pfam" id="PF00097">
    <property type="entry name" value="zf-C3HC4"/>
    <property type="match status" value="1"/>
</dbReference>
<evidence type="ECO:0000259" key="5">
    <source>
        <dbReference type="PROSITE" id="PS50089"/>
    </source>
</evidence>
<keyword evidence="1" id="KW-0479">Metal-binding</keyword>
<dbReference type="PROSITE" id="PS50089">
    <property type="entry name" value="ZF_RING_2"/>
    <property type="match status" value="1"/>
</dbReference>
<evidence type="ECO:0000256" key="4">
    <source>
        <dbReference type="PROSITE-ProRule" id="PRU00175"/>
    </source>
</evidence>
<evidence type="ECO:0000313" key="6">
    <source>
        <dbReference type="EMBL" id="VVA91277.1"/>
    </source>
</evidence>
<gene>
    <name evidence="6" type="ORF">ANE_LOCUS1722</name>
</gene>
<dbReference type="PANTHER" id="PTHR31150:SF23">
    <property type="entry name" value="MANDELONITRILE LYASE-RELATED"/>
    <property type="match status" value="1"/>
</dbReference>
<dbReference type="EMBL" id="CABITT030000001">
    <property type="protein sequence ID" value="VVA91277.1"/>
    <property type="molecule type" value="Genomic_DNA"/>
</dbReference>
<evidence type="ECO:0000256" key="2">
    <source>
        <dbReference type="ARBA" id="ARBA00022771"/>
    </source>
</evidence>
<dbReference type="SMART" id="SM00184">
    <property type="entry name" value="RING"/>
    <property type="match status" value="1"/>
</dbReference>
<dbReference type="OrthoDB" id="416496at2759"/>
<dbReference type="SUPFAM" id="SSF57850">
    <property type="entry name" value="RING/U-box"/>
    <property type="match status" value="1"/>
</dbReference>
<dbReference type="InterPro" id="IPR013083">
    <property type="entry name" value="Znf_RING/FYVE/PHD"/>
</dbReference>
<evidence type="ECO:0000313" key="7">
    <source>
        <dbReference type="Proteomes" id="UP000489600"/>
    </source>
</evidence>
<reference evidence="6" key="1">
    <citation type="submission" date="2019-07" db="EMBL/GenBank/DDBJ databases">
        <authorList>
            <person name="Dittberner H."/>
        </authorList>
    </citation>
    <scope>NUCLEOTIDE SEQUENCE [LARGE SCALE GENOMIC DNA]</scope>
</reference>
<evidence type="ECO:0000256" key="1">
    <source>
        <dbReference type="ARBA" id="ARBA00022723"/>
    </source>
</evidence>
<dbReference type="Gene3D" id="3.30.40.10">
    <property type="entry name" value="Zinc/RING finger domain, C3HC4 (zinc finger)"/>
    <property type="match status" value="1"/>
</dbReference>
<dbReference type="PANTHER" id="PTHR31150">
    <property type="entry name" value="EXPRESSED PROTEIN"/>
    <property type="match status" value="1"/>
</dbReference>
<dbReference type="InterPro" id="IPR018957">
    <property type="entry name" value="Znf_C3HC4_RING-type"/>
</dbReference>
<accession>A0A565APC8</accession>
<dbReference type="InterPro" id="IPR001841">
    <property type="entry name" value="Znf_RING"/>
</dbReference>
<protein>
    <recommendedName>
        <fullName evidence="5">RING-type domain-containing protein</fullName>
    </recommendedName>
</protein>
<evidence type="ECO:0000256" key="3">
    <source>
        <dbReference type="ARBA" id="ARBA00022833"/>
    </source>
</evidence>
<keyword evidence="7" id="KW-1185">Reference proteome</keyword>
<organism evidence="6 7">
    <name type="scientific">Arabis nemorensis</name>
    <dbReference type="NCBI Taxonomy" id="586526"/>
    <lineage>
        <taxon>Eukaryota</taxon>
        <taxon>Viridiplantae</taxon>
        <taxon>Streptophyta</taxon>
        <taxon>Embryophyta</taxon>
        <taxon>Tracheophyta</taxon>
        <taxon>Spermatophyta</taxon>
        <taxon>Magnoliopsida</taxon>
        <taxon>eudicotyledons</taxon>
        <taxon>Gunneridae</taxon>
        <taxon>Pentapetalae</taxon>
        <taxon>rosids</taxon>
        <taxon>malvids</taxon>
        <taxon>Brassicales</taxon>
        <taxon>Brassicaceae</taxon>
        <taxon>Arabideae</taxon>
        <taxon>Arabis</taxon>
    </lineage>
</organism>
<dbReference type="GO" id="GO:0008270">
    <property type="term" value="F:zinc ion binding"/>
    <property type="evidence" value="ECO:0007669"/>
    <property type="project" value="UniProtKB-KW"/>
</dbReference>
<dbReference type="Proteomes" id="UP000489600">
    <property type="component" value="Unassembled WGS sequence"/>
</dbReference>
<proteinExistence type="predicted"/>
<sequence>MGSLCCVAAKSDRSNSGSGDFSFGPHEPYWRTNSSFSPPSSRWDVHGLMDGISYYGSSASSNTNALRSPDLSHGLRWTRNDFEPAARRDQILKQLPGTSRNVGTGCSFSSCSDIGDSEPNRNFSSRRFFLSKPVHPILHPSDNVRDTTSDSADACSWSSGTTSSIDSVDVPEPIHDWDNNSTKTQQGASNTFKCGLCNRYLSQKSPWGSRSILRNRDMPVTGVLPCQHVFHAECLDQSTSKAQRNDPPCPICTKHEGGEHFKPHNIAPRLKPLCEDGPSARPWGCAQAGDCVENAVNVPPRNTMMMINRNRIRKNLSLRGNSSKDSPRKIKKSNSFAMENLPNQASLVQSRGKEKALW</sequence>
<feature type="domain" description="RING-type" evidence="5">
    <location>
        <begin position="194"/>
        <end position="253"/>
    </location>
</feature>
<keyword evidence="2 4" id="KW-0863">Zinc-finger</keyword>
<dbReference type="AlphaFoldDB" id="A0A565APC8"/>
<comment type="caution">
    <text evidence="6">The sequence shown here is derived from an EMBL/GenBank/DDBJ whole genome shotgun (WGS) entry which is preliminary data.</text>
</comment>